<evidence type="ECO:0000256" key="1">
    <source>
        <dbReference type="ARBA" id="ARBA00010755"/>
    </source>
</evidence>
<sequence>MAGARTLHTTQPVEMDMEKKSTKMWGGRFSKDIDSSILAWTESITVDSHLVAEDLWGSMAHVAMLGSQGIIPANNAAAILDTLYKLQQDWIEGRWQWIPSQEDVHMNAEKMVIDALGMDVGGRMHTCRSRNDQVVLDSKLYARRRLLELRSRVVDAVEALLKKAEAHKDDVMVSYTHVQHAQPVSVAYWLTHYAGVLLRDLQRLKAAYDTTDQNPLGSGAIAGTSFPIDRQLTTDLMGFQEVHLHGMDATSSRDFMLESLSAATILQVTMSRLAEEFILWSSYEFRTLTLDDGFAMGSSMMPQKKNPGALELLRGRGGRAIGYLTAACTMMKGLPSGYNRDFHEDKELLVATMELMNKAVQVVPPLINSTTINLKRMEELSWGNFANATELANYLVAKHDVPFRRAHDIVGNENFSNTQFCFEHLKKWDIKAPESEVLAVLNPTHVMKTYTSLGATSPSSVSHIIDTYTAKLGEHRHVLQTDQTRVKRAYDASRSLASEAAKVVHNKDDLVKLIQKYRPTSH</sequence>
<dbReference type="InterPro" id="IPR000362">
    <property type="entry name" value="Fumarate_lyase_fam"/>
</dbReference>
<dbReference type="Proteomes" id="UP000011083">
    <property type="component" value="Unassembled WGS sequence"/>
</dbReference>
<dbReference type="PANTHER" id="PTHR43814:SF1">
    <property type="entry name" value="ARGININOSUCCINATE LYASE"/>
    <property type="match status" value="1"/>
</dbReference>
<comment type="similarity">
    <text evidence="1">Belongs to the lyase 1 family. Argininosuccinate lyase subfamily.</text>
</comment>
<accession>L8H726</accession>
<dbReference type="PROSITE" id="PS00163">
    <property type="entry name" value="FUMARATE_LYASES"/>
    <property type="match status" value="1"/>
</dbReference>
<dbReference type="InterPro" id="IPR009049">
    <property type="entry name" value="Argininosuccinate_lyase"/>
</dbReference>
<dbReference type="NCBIfam" id="TIGR00838">
    <property type="entry name" value="argH"/>
    <property type="match status" value="1"/>
</dbReference>
<keyword evidence="5" id="KW-1185">Reference proteome</keyword>
<dbReference type="InterPro" id="IPR008948">
    <property type="entry name" value="L-Aspartase-like"/>
</dbReference>
<keyword evidence="4" id="KW-0456">Lyase</keyword>
<dbReference type="KEGG" id="acan:ACA1_182360"/>
<dbReference type="GeneID" id="14922224"/>
<reference evidence="4 5" key="1">
    <citation type="journal article" date="2013" name="Genome Biol.">
        <title>Genome of Acanthamoeba castellanii highlights extensive lateral gene transfer and early evolution of tyrosine kinase signaling.</title>
        <authorList>
            <person name="Clarke M."/>
            <person name="Lohan A.J."/>
            <person name="Liu B."/>
            <person name="Lagkouvardos I."/>
            <person name="Roy S."/>
            <person name="Zafar N."/>
            <person name="Bertelli C."/>
            <person name="Schilde C."/>
            <person name="Kianianmomeni A."/>
            <person name="Burglin T.R."/>
            <person name="Frech C."/>
            <person name="Turcotte B."/>
            <person name="Kopec K.O."/>
            <person name="Synnott J.M."/>
            <person name="Choo C."/>
            <person name="Paponov I."/>
            <person name="Finkler A."/>
            <person name="Soon Heng Tan C."/>
            <person name="Hutchins A.P."/>
            <person name="Weinmeier T."/>
            <person name="Rattei T."/>
            <person name="Chu J.S."/>
            <person name="Gimenez G."/>
            <person name="Irimia M."/>
            <person name="Rigden D.J."/>
            <person name="Fitzpatrick D.A."/>
            <person name="Lorenzo-Morales J."/>
            <person name="Bateman A."/>
            <person name="Chiu C.H."/>
            <person name="Tang P."/>
            <person name="Hegemann P."/>
            <person name="Fromm H."/>
            <person name="Raoult D."/>
            <person name="Greub G."/>
            <person name="Miranda-Saavedra D."/>
            <person name="Chen N."/>
            <person name="Nash P."/>
            <person name="Ginger M.L."/>
            <person name="Horn M."/>
            <person name="Schaap P."/>
            <person name="Caler L."/>
            <person name="Loftus B."/>
        </authorList>
    </citation>
    <scope>NUCLEOTIDE SEQUENCE [LARGE SCALE GENOMIC DNA]</scope>
    <source>
        <strain evidence="4 5">Neff</strain>
    </source>
</reference>
<feature type="domain" description="Fumarate lyase N-terminal" evidence="2">
    <location>
        <begin position="27"/>
        <end position="322"/>
    </location>
</feature>
<dbReference type="SUPFAM" id="SSF48557">
    <property type="entry name" value="L-aspartase-like"/>
    <property type="match status" value="1"/>
</dbReference>
<evidence type="ECO:0000313" key="5">
    <source>
        <dbReference type="Proteomes" id="UP000011083"/>
    </source>
</evidence>
<gene>
    <name evidence="4" type="ORF">ACA1_182360</name>
</gene>
<dbReference type="InterPro" id="IPR024083">
    <property type="entry name" value="Fumarase/histidase_N"/>
</dbReference>
<dbReference type="STRING" id="1257118.L8H726"/>
<evidence type="ECO:0000259" key="2">
    <source>
        <dbReference type="Pfam" id="PF00206"/>
    </source>
</evidence>
<dbReference type="OMA" id="DFAIEFC"/>
<proteinExistence type="inferred from homology"/>
<organism evidence="4 5">
    <name type="scientific">Acanthamoeba castellanii (strain ATCC 30010 / Neff)</name>
    <dbReference type="NCBI Taxonomy" id="1257118"/>
    <lineage>
        <taxon>Eukaryota</taxon>
        <taxon>Amoebozoa</taxon>
        <taxon>Discosea</taxon>
        <taxon>Longamoebia</taxon>
        <taxon>Centramoebida</taxon>
        <taxon>Acanthamoebidae</taxon>
        <taxon>Acanthamoeba</taxon>
    </lineage>
</organism>
<dbReference type="GO" id="GO:0004056">
    <property type="term" value="F:argininosuccinate lyase activity"/>
    <property type="evidence" value="ECO:0007669"/>
    <property type="project" value="InterPro"/>
</dbReference>
<dbReference type="Gene3D" id="1.20.200.10">
    <property type="entry name" value="Fumarase/aspartase (Central domain)"/>
    <property type="match status" value="1"/>
</dbReference>
<dbReference type="AlphaFoldDB" id="L8H726"/>
<feature type="domain" description="Argininosuccinate lyase C-terminal" evidence="3">
    <location>
        <begin position="385"/>
        <end position="412"/>
    </location>
</feature>
<dbReference type="Pfam" id="PF00206">
    <property type="entry name" value="Lyase_1"/>
    <property type="match status" value="1"/>
</dbReference>
<dbReference type="InterPro" id="IPR029419">
    <property type="entry name" value="Arg_succ_lyase_C"/>
</dbReference>
<dbReference type="InterPro" id="IPR022761">
    <property type="entry name" value="Fumarate_lyase_N"/>
</dbReference>
<dbReference type="Pfam" id="PF14698">
    <property type="entry name" value="ASL_C2"/>
    <property type="match status" value="1"/>
</dbReference>
<dbReference type="PANTHER" id="PTHR43814">
    <property type="entry name" value="ARGININOSUCCINATE LYASE"/>
    <property type="match status" value="1"/>
</dbReference>
<dbReference type="RefSeq" id="XP_004345878.1">
    <property type="nucleotide sequence ID" value="XM_004345828.1"/>
</dbReference>
<name>L8H726_ACACF</name>
<dbReference type="Gene3D" id="1.10.40.30">
    <property type="entry name" value="Fumarase/aspartase (C-terminal domain)"/>
    <property type="match status" value="1"/>
</dbReference>
<dbReference type="PRINTS" id="PR00145">
    <property type="entry name" value="ARGSUCLYASE"/>
</dbReference>
<dbReference type="FunFam" id="1.20.200.10:FF:000015">
    <property type="entry name" value="argininosuccinate lyase isoform X2"/>
    <property type="match status" value="1"/>
</dbReference>
<dbReference type="OrthoDB" id="2561043at2759"/>
<dbReference type="InterPro" id="IPR020557">
    <property type="entry name" value="Fumarate_lyase_CS"/>
</dbReference>
<dbReference type="Gene3D" id="1.10.275.10">
    <property type="entry name" value="Fumarase/aspartase (N-terminal domain)"/>
    <property type="match status" value="1"/>
</dbReference>
<evidence type="ECO:0000259" key="3">
    <source>
        <dbReference type="Pfam" id="PF14698"/>
    </source>
</evidence>
<dbReference type="EMBL" id="KB007904">
    <property type="protein sequence ID" value="ELR21334.1"/>
    <property type="molecule type" value="Genomic_DNA"/>
</dbReference>
<protein>
    <submittedName>
        <fullName evidence="4">Argininosuccinate lyase, putative</fullName>
    </submittedName>
</protein>
<dbReference type="CDD" id="cd01359">
    <property type="entry name" value="Argininosuccinate_lyase"/>
    <property type="match status" value="1"/>
</dbReference>
<dbReference type="HAMAP" id="MF_00006">
    <property type="entry name" value="Arg_succ_lyase"/>
    <property type="match status" value="1"/>
</dbReference>
<dbReference type="GO" id="GO:0005829">
    <property type="term" value="C:cytosol"/>
    <property type="evidence" value="ECO:0007669"/>
    <property type="project" value="TreeGrafter"/>
</dbReference>
<dbReference type="VEuPathDB" id="AmoebaDB:ACA1_182360"/>
<dbReference type="PRINTS" id="PR00149">
    <property type="entry name" value="FUMRATELYASE"/>
</dbReference>
<evidence type="ECO:0000313" key="4">
    <source>
        <dbReference type="EMBL" id="ELR21334.1"/>
    </source>
</evidence>
<dbReference type="GO" id="GO:0042450">
    <property type="term" value="P:L-arginine biosynthetic process via ornithine"/>
    <property type="evidence" value="ECO:0007669"/>
    <property type="project" value="InterPro"/>
</dbReference>